<feature type="active site" evidence="11">
    <location>
        <position position="188"/>
    </location>
</feature>
<feature type="binding site" evidence="11">
    <location>
        <begin position="34"/>
        <end position="36"/>
    </location>
    <ligand>
        <name>ATP</name>
        <dbReference type="ChEBI" id="CHEBI:30616"/>
    </ligand>
</feature>
<comment type="subcellular location">
    <subcellularLocation>
        <location evidence="11">Cytoplasm</location>
    </subcellularLocation>
</comment>
<dbReference type="GO" id="GO:0004749">
    <property type="term" value="F:ribose phosphate diphosphokinase activity"/>
    <property type="evidence" value="ECO:0007669"/>
    <property type="project" value="UniProtKB-UniRule"/>
</dbReference>
<keyword evidence="7 11" id="KW-0067">ATP-binding</keyword>
<proteinExistence type="inferred from homology"/>
<evidence type="ECO:0000256" key="10">
    <source>
        <dbReference type="ARBA" id="ARBA00061433"/>
    </source>
</evidence>
<dbReference type="InterPro" id="IPR037514">
    <property type="entry name" value="Rib-P_diPkinase_arc"/>
</dbReference>
<keyword evidence="2 11" id="KW-0808">Transferase</keyword>
<feature type="binding site" evidence="11">
    <location>
        <position position="165"/>
    </location>
    <ligand>
        <name>Mg(2+)</name>
        <dbReference type="ChEBI" id="CHEBI:18420"/>
        <label>2</label>
    </ligand>
</feature>
<dbReference type="UniPathway" id="UPA00087">
    <property type="reaction ID" value="UER00172"/>
</dbReference>
<evidence type="ECO:0000313" key="15">
    <source>
        <dbReference type="Proteomes" id="UP000001106"/>
    </source>
</evidence>
<feature type="domain" description="Ribose-phosphate pyrophosphokinase N-terminal" evidence="13">
    <location>
        <begin position="1"/>
        <end position="113"/>
    </location>
</feature>
<dbReference type="EMBL" id="CP000743">
    <property type="protein sequence ID" value="ABR55759.1"/>
    <property type="molecule type" value="Genomic_DNA"/>
</dbReference>
<keyword evidence="6 11" id="KW-0418">Kinase</keyword>
<dbReference type="OrthoDB" id="371997at2157"/>
<dbReference type="CDD" id="cd06223">
    <property type="entry name" value="PRTases_typeI"/>
    <property type="match status" value="1"/>
</dbReference>
<keyword evidence="3 11" id="KW-0479">Metal-binding</keyword>
<dbReference type="GO" id="GO:0016301">
    <property type="term" value="F:kinase activity"/>
    <property type="evidence" value="ECO:0007669"/>
    <property type="project" value="UniProtKB-KW"/>
</dbReference>
<comment type="function">
    <text evidence="11">Involved in the biosynthesis of the central metabolite phospho-alpha-D-ribosyl-1-pyrophosphate (PRPP) via the transfer of pyrophosphoryl group from ATP to 1-hydroxyl of ribose-5-phosphate (Rib-5-P).</text>
</comment>
<evidence type="ECO:0000256" key="9">
    <source>
        <dbReference type="ARBA" id="ARBA00049535"/>
    </source>
</evidence>
<dbReference type="NCBIfam" id="NF002095">
    <property type="entry name" value="PRK00934.1"/>
    <property type="match status" value="1"/>
</dbReference>
<dbReference type="PANTHER" id="PTHR10210">
    <property type="entry name" value="RIBOSE-PHOSPHATE DIPHOSPHOKINASE FAMILY MEMBER"/>
    <property type="match status" value="1"/>
</dbReference>
<evidence type="ECO:0000313" key="14">
    <source>
        <dbReference type="EMBL" id="ABR55759.1"/>
    </source>
</evidence>
<dbReference type="STRING" id="419665.Maeo_0167"/>
<dbReference type="SMART" id="SM01400">
    <property type="entry name" value="Pribosyltran_N"/>
    <property type="match status" value="1"/>
</dbReference>
<comment type="catalytic activity">
    <reaction evidence="9 11">
        <text>D-ribose 5-phosphate + ATP = 5-phospho-alpha-D-ribose 1-diphosphate + AMP + H(+)</text>
        <dbReference type="Rhea" id="RHEA:15609"/>
        <dbReference type="ChEBI" id="CHEBI:15378"/>
        <dbReference type="ChEBI" id="CHEBI:30616"/>
        <dbReference type="ChEBI" id="CHEBI:58017"/>
        <dbReference type="ChEBI" id="CHEBI:78346"/>
        <dbReference type="ChEBI" id="CHEBI:456215"/>
        <dbReference type="EC" id="2.7.6.1"/>
    </reaction>
</comment>
<dbReference type="InterPro" id="IPR005946">
    <property type="entry name" value="Rib-P_diPkinase"/>
</dbReference>
<dbReference type="RefSeq" id="WP_011972891.1">
    <property type="nucleotide sequence ID" value="NC_009635.1"/>
</dbReference>
<evidence type="ECO:0000256" key="2">
    <source>
        <dbReference type="ARBA" id="ARBA00022679"/>
    </source>
</evidence>
<keyword evidence="8 11" id="KW-0460">Magnesium</keyword>
<dbReference type="KEGG" id="mae:Maeo_0167"/>
<feature type="binding site" evidence="11">
    <location>
        <position position="190"/>
    </location>
    <ligand>
        <name>D-ribose 5-phosphate</name>
        <dbReference type="ChEBI" id="CHEBI:78346"/>
    </ligand>
</feature>
<evidence type="ECO:0000256" key="4">
    <source>
        <dbReference type="ARBA" id="ARBA00022727"/>
    </source>
</evidence>
<comment type="similarity">
    <text evidence="10 11">Belongs to the ribose-phosphate pyrophosphokinase family. Class III (archaeal) subfamily.</text>
</comment>
<organism evidence="14 15">
    <name type="scientific">Methanococcus aeolicus (strain ATCC BAA-1280 / DSM 17508 / OCM 812 / Nankai-3)</name>
    <dbReference type="NCBI Taxonomy" id="419665"/>
    <lineage>
        <taxon>Archaea</taxon>
        <taxon>Methanobacteriati</taxon>
        <taxon>Methanobacteriota</taxon>
        <taxon>Methanomada group</taxon>
        <taxon>Methanococci</taxon>
        <taxon>Methanococcales</taxon>
        <taxon>Methanococcaceae</taxon>
        <taxon>Methanococcus</taxon>
    </lineage>
</organism>
<protein>
    <recommendedName>
        <fullName evidence="11">Ribose-phosphate pyrophosphokinase</fullName>
        <shortName evidence="11">RPPK</shortName>
        <ecNumber evidence="11">2.7.6.1</ecNumber>
    </recommendedName>
    <alternativeName>
        <fullName evidence="11">5-phospho-D-ribosyl alpha-1-diphosphate synthase</fullName>
    </alternativeName>
    <alternativeName>
        <fullName evidence="11">Phosphoribosyl diphosphate synthase</fullName>
    </alternativeName>
    <alternativeName>
        <fullName evidence="11">Phosphoribosyl pyrophosphate synthase</fullName>
        <shortName evidence="11">P-Rib-PP synthase</shortName>
        <shortName evidence="11">PRPP synthase</shortName>
        <shortName evidence="11">PRPPase</shortName>
    </alternativeName>
</protein>
<dbReference type="Gene3D" id="3.40.50.2020">
    <property type="match status" value="2"/>
</dbReference>
<evidence type="ECO:0000259" key="12">
    <source>
        <dbReference type="Pfam" id="PF00156"/>
    </source>
</evidence>
<dbReference type="EC" id="2.7.6.1" evidence="11"/>
<evidence type="ECO:0000256" key="1">
    <source>
        <dbReference type="ARBA" id="ARBA00022490"/>
    </source>
</evidence>
<keyword evidence="15" id="KW-1185">Reference proteome</keyword>
<feature type="domain" description="Phosphoribosyltransferase" evidence="12">
    <location>
        <begin position="142"/>
        <end position="243"/>
    </location>
</feature>
<dbReference type="NCBIfam" id="TIGR01251">
    <property type="entry name" value="ribP_PPkin"/>
    <property type="match status" value="1"/>
</dbReference>
<dbReference type="Pfam" id="PF00156">
    <property type="entry name" value="Pribosyltran"/>
    <property type="match status" value="1"/>
</dbReference>
<dbReference type="GO" id="GO:0006015">
    <property type="term" value="P:5-phosphoribose 1-diphosphate biosynthetic process"/>
    <property type="evidence" value="ECO:0007669"/>
    <property type="project" value="UniProtKB-UniRule"/>
</dbReference>
<dbReference type="GO" id="GO:0006164">
    <property type="term" value="P:purine nucleotide biosynthetic process"/>
    <property type="evidence" value="ECO:0007669"/>
    <property type="project" value="TreeGrafter"/>
</dbReference>
<feature type="binding site" evidence="11">
    <location>
        <begin position="92"/>
        <end position="93"/>
    </location>
    <ligand>
        <name>ATP</name>
        <dbReference type="ChEBI" id="CHEBI:30616"/>
    </ligand>
</feature>
<dbReference type="InterPro" id="IPR029099">
    <property type="entry name" value="Pribosyltran_N"/>
</dbReference>
<dbReference type="InterPro" id="IPR000836">
    <property type="entry name" value="PRTase_dom"/>
</dbReference>
<keyword evidence="4 11" id="KW-0545">Nucleotide biosynthesis</keyword>
<dbReference type="InterPro" id="IPR029057">
    <property type="entry name" value="PRTase-like"/>
</dbReference>
<dbReference type="FunFam" id="3.40.50.2020:FF:000074">
    <property type="entry name" value="Ribose-phosphate pyrophosphokinase"/>
    <property type="match status" value="1"/>
</dbReference>
<evidence type="ECO:0000256" key="11">
    <source>
        <dbReference type="HAMAP-Rule" id="MF_00583"/>
    </source>
</evidence>
<feature type="binding site" evidence="11">
    <location>
        <position position="125"/>
    </location>
    <ligand>
        <name>Mg(2+)</name>
        <dbReference type="ChEBI" id="CHEBI:18420"/>
        <label>1</label>
    </ligand>
</feature>
<evidence type="ECO:0000256" key="8">
    <source>
        <dbReference type="ARBA" id="ARBA00022842"/>
    </source>
</evidence>
<dbReference type="GeneID" id="5326358"/>
<dbReference type="GO" id="GO:0000287">
    <property type="term" value="F:magnesium ion binding"/>
    <property type="evidence" value="ECO:0007669"/>
    <property type="project" value="UniProtKB-UniRule"/>
</dbReference>
<dbReference type="GO" id="GO:0005737">
    <property type="term" value="C:cytoplasm"/>
    <property type="evidence" value="ECO:0007669"/>
    <property type="project" value="UniProtKB-SubCell"/>
</dbReference>
<dbReference type="AlphaFoldDB" id="A6UTD7"/>
<comment type="pathway">
    <text evidence="11">Metabolic intermediate biosynthesis; 5-phospho-alpha-D-ribose 1-diphosphate biosynthesis; 5-phospho-alpha-D-ribose 1-diphosphate from D-ribose 5-phosphate (route I): step 1/1.</text>
</comment>
<feature type="binding site" evidence="11">
    <location>
        <begin position="218"/>
        <end position="222"/>
    </location>
    <ligand>
        <name>D-ribose 5-phosphate</name>
        <dbReference type="ChEBI" id="CHEBI:78346"/>
    </ligand>
</feature>
<comment type="cofactor">
    <cofactor evidence="11">
        <name>Mg(2+)</name>
        <dbReference type="ChEBI" id="CHEBI:18420"/>
    </cofactor>
    <text evidence="11">Binds 2 Mg(2+) ions per subunit.</text>
</comment>
<feature type="binding site" evidence="11">
    <location>
        <position position="214"/>
    </location>
    <ligand>
        <name>D-ribose 5-phosphate</name>
        <dbReference type="ChEBI" id="CHEBI:78346"/>
    </ligand>
</feature>
<gene>
    <name evidence="11" type="primary">prs</name>
    <name evidence="14" type="ordered locus">Maeo_0167</name>
</gene>
<sequence>MLIVSGSNSQNLAHKVSKLTNSKLIRTEFKKFPDGELYVKINGSVEGEDVFLINTQNNQNESIIETILLCDALNDEGARSINLVIPYMAYARQDKKFKDGESISIRALAKVYSTICDSIFIINPHEKDICSFFDVPLVYGDAVPEIAKYIANKYDGSNFVVLSPDKGAIRMAKVASNILNCPYDYLEKTRISPTEISIAPKNLDVKDKDVLIIDDIISTGGTVATTIKMLKEQGAKTVIASCIHPVLIGDALNKLFDGGADEVIGTDAYLSEVSIISVDNIVADLINKHINNI</sequence>
<dbReference type="HAMAP" id="MF_00583_A">
    <property type="entry name" value="RibP_PPkinase_A"/>
    <property type="match status" value="1"/>
</dbReference>
<keyword evidence="1 11" id="KW-0963">Cytoplasm</keyword>
<dbReference type="Proteomes" id="UP000001106">
    <property type="component" value="Chromosome"/>
</dbReference>
<evidence type="ECO:0000259" key="13">
    <source>
        <dbReference type="Pfam" id="PF13793"/>
    </source>
</evidence>
<reference evidence="14" key="1">
    <citation type="submission" date="2007-06" db="EMBL/GenBank/DDBJ databases">
        <title>Complete sequence of Methanococcus aeolicus Nankai-3.</title>
        <authorList>
            <consortium name="US DOE Joint Genome Institute"/>
            <person name="Copeland A."/>
            <person name="Lucas S."/>
            <person name="Lapidus A."/>
            <person name="Barry K."/>
            <person name="Glavina del Rio T."/>
            <person name="Dalin E."/>
            <person name="Tice H."/>
            <person name="Pitluck S."/>
            <person name="Chain P."/>
            <person name="Malfatti S."/>
            <person name="Shin M."/>
            <person name="Vergez L."/>
            <person name="Schmutz J."/>
            <person name="Larimer F."/>
            <person name="Land M."/>
            <person name="Hauser L."/>
            <person name="Kyrpides N."/>
            <person name="Lykidis A."/>
            <person name="Sieprawska-Lupa M."/>
            <person name="Whitman W.B."/>
            <person name="Richardson P."/>
        </authorList>
    </citation>
    <scope>NUCLEOTIDE SEQUENCE [LARGE SCALE GENOMIC DNA]</scope>
    <source>
        <strain evidence="14">Nankai-3</strain>
    </source>
</reference>
<evidence type="ECO:0000256" key="3">
    <source>
        <dbReference type="ARBA" id="ARBA00022723"/>
    </source>
</evidence>
<dbReference type="GO" id="GO:0002189">
    <property type="term" value="C:ribose phosphate diphosphokinase complex"/>
    <property type="evidence" value="ECO:0007669"/>
    <property type="project" value="TreeGrafter"/>
</dbReference>
<evidence type="ECO:0000256" key="7">
    <source>
        <dbReference type="ARBA" id="ARBA00022840"/>
    </source>
</evidence>
<dbReference type="Pfam" id="PF13793">
    <property type="entry name" value="Pribosyltran_N"/>
    <property type="match status" value="1"/>
</dbReference>
<accession>A6UTD7</accession>
<evidence type="ECO:0000256" key="6">
    <source>
        <dbReference type="ARBA" id="ARBA00022777"/>
    </source>
</evidence>
<dbReference type="GO" id="GO:0005524">
    <property type="term" value="F:ATP binding"/>
    <property type="evidence" value="ECO:0007669"/>
    <property type="project" value="UniProtKB-KW"/>
</dbReference>
<dbReference type="PANTHER" id="PTHR10210:SF32">
    <property type="entry name" value="RIBOSE-PHOSPHATE PYROPHOSPHOKINASE 2"/>
    <property type="match status" value="1"/>
</dbReference>
<dbReference type="SUPFAM" id="SSF53271">
    <property type="entry name" value="PRTase-like"/>
    <property type="match status" value="2"/>
</dbReference>
<keyword evidence="5 11" id="KW-0547">Nucleotide-binding</keyword>
<name>A6UTD7_META3</name>
<dbReference type="HOGENOM" id="CLU_033546_2_2_2"/>
<evidence type="ECO:0000256" key="5">
    <source>
        <dbReference type="ARBA" id="ARBA00022741"/>
    </source>
</evidence>
<dbReference type="eggNOG" id="arCOG00067">
    <property type="taxonomic scope" value="Archaea"/>
</dbReference>